<reference evidence="2" key="2">
    <citation type="submission" date="2020-07" db="EMBL/GenBank/DDBJ databases">
        <title>Genome of starter culture bacteria Kocuria salsicia reveals its technological properties and safety for usage in meat industry.</title>
        <authorList>
            <person name="Michael M."/>
            <person name="Konstantin K."/>
            <person name="Evgenii K."/>
            <person name="Galina S."/>
            <person name="Oksana K."/>
            <person name="Andrei L."/>
        </authorList>
    </citation>
    <scope>NUCLEOTIDE SEQUENCE [LARGE SCALE GENOMIC DNA]</scope>
    <source>
        <strain evidence="2">80</strain>
    </source>
</reference>
<evidence type="ECO:0000313" key="2">
    <source>
        <dbReference type="EMBL" id="QMS56760.1"/>
    </source>
</evidence>
<organism evidence="2 3">
    <name type="scientific">Kocuria varians</name>
    <name type="common">Micrococcus varians</name>
    <dbReference type="NCBI Taxonomy" id="1272"/>
    <lineage>
        <taxon>Bacteria</taxon>
        <taxon>Bacillati</taxon>
        <taxon>Actinomycetota</taxon>
        <taxon>Actinomycetes</taxon>
        <taxon>Micrococcales</taxon>
        <taxon>Micrococcaceae</taxon>
        <taxon>Kocuria</taxon>
    </lineage>
</organism>
<gene>
    <name evidence="2" type="primary">gpsB</name>
    <name evidence="2" type="ORF">CIB50_0001477</name>
</gene>
<proteinExistence type="predicted"/>
<evidence type="ECO:0000313" key="3">
    <source>
        <dbReference type="Proteomes" id="UP000216825"/>
    </source>
</evidence>
<dbReference type="Proteomes" id="UP000216825">
    <property type="component" value="Chromosome"/>
</dbReference>
<dbReference type="InterPro" id="IPR019933">
    <property type="entry name" value="DivIVA_domain"/>
</dbReference>
<keyword evidence="3" id="KW-1185">Reference proteome</keyword>
<name>A0A7D7Q5A0_KOCVA</name>
<reference evidence="2" key="1">
    <citation type="submission" date="2017-08" db="EMBL/GenBank/DDBJ databases">
        <authorList>
            <person name="Minaev M."/>
            <person name="Kurbakov K.A."/>
            <person name="Solodovnikova G.I."/>
            <person name="Kuznetsova O.A."/>
            <person name="Lisitsyn A.B."/>
        </authorList>
    </citation>
    <scope>NUCLEOTIDE SEQUENCE</scope>
    <source>
        <strain evidence="2">80</strain>
    </source>
</reference>
<evidence type="ECO:0000256" key="1">
    <source>
        <dbReference type="SAM" id="MobiDB-lite"/>
    </source>
</evidence>
<dbReference type="EMBL" id="CP059343">
    <property type="protein sequence ID" value="QMS56760.1"/>
    <property type="molecule type" value="Genomic_DNA"/>
</dbReference>
<feature type="region of interest" description="Disordered" evidence="1">
    <location>
        <begin position="39"/>
        <end position="58"/>
    </location>
</feature>
<dbReference type="AlphaFoldDB" id="A0A7D7Q5A0"/>
<accession>A0A7D7Q5A0</accession>
<dbReference type="KEGG" id="kvr:CIB50_0001477"/>
<dbReference type="NCBIfam" id="TIGR03544">
    <property type="entry name" value="DivI1A_domain"/>
    <property type="match status" value="1"/>
</dbReference>
<dbReference type="RefSeq" id="WP_094393639.1">
    <property type="nucleotide sequence ID" value="NZ_CP059343.1"/>
</dbReference>
<sequence length="208" mass="23803">MTTQQPRFERVADHAWGYDPAQVDDFLDRVRALRAAEDGSREYRETAGDGGPDADGVRHVGSRQIRERVFDRVRGGYDPAVVDPHLDELEDAIFAEEQRAFVAEHGVARWDEHVELLGELLLGRLNRPRTQRFRRPATHRTPGYAVADVDVLCDRLVEQLRSAPEVDPRLLREAVFRSAQGQRCYEEQQVDAFLDRAVEFVLALRTRA</sequence>
<protein>
    <submittedName>
        <fullName evidence="2">Cell cycle protein GpsB</fullName>
    </submittedName>
</protein>